<feature type="domain" description="Gfo/Idh/MocA-like oxidoreductase N-terminal" evidence="7">
    <location>
        <begin position="52"/>
        <end position="177"/>
    </location>
</feature>
<keyword evidence="3 9" id="KW-0378">Hydrolase</keyword>
<evidence type="ECO:0000256" key="2">
    <source>
        <dbReference type="ARBA" id="ARBA00009329"/>
    </source>
</evidence>
<dbReference type="InterPro" id="IPR036291">
    <property type="entry name" value="NAD(P)-bd_dom_sf"/>
</dbReference>
<comment type="similarity">
    <text evidence="2">Belongs to the Gfo/Idh/MocA family. Glycosyl hydrolase 109 subfamily.</text>
</comment>
<evidence type="ECO:0000256" key="4">
    <source>
        <dbReference type="ARBA" id="ARBA00023027"/>
    </source>
</evidence>
<protein>
    <submittedName>
        <fullName evidence="9">Glycosyl hydrolase family 109 protein 1</fullName>
    </submittedName>
</protein>
<keyword evidence="4" id="KW-0520">NAD</keyword>
<name>W0FRF8_9BACT</name>
<feature type="domain" description="Glycosyl hydrolase 109 C-terminal" evidence="8">
    <location>
        <begin position="189"/>
        <end position="333"/>
    </location>
</feature>
<dbReference type="SUPFAM" id="SSF51735">
    <property type="entry name" value="NAD(P)-binding Rossmann-fold domains"/>
    <property type="match status" value="1"/>
</dbReference>
<evidence type="ECO:0000259" key="8">
    <source>
        <dbReference type="Pfam" id="PF21252"/>
    </source>
</evidence>
<feature type="chain" id="PRO_5004788600" evidence="6">
    <location>
        <begin position="17"/>
        <end position="452"/>
    </location>
</feature>
<dbReference type="EMBL" id="KC246836">
    <property type="protein sequence ID" value="AHF25437.1"/>
    <property type="molecule type" value="Genomic_DNA"/>
</dbReference>
<comment type="cofactor">
    <cofactor evidence="1">
        <name>NAD(+)</name>
        <dbReference type="ChEBI" id="CHEBI:57540"/>
    </cofactor>
</comment>
<reference evidence="9" key="1">
    <citation type="journal article" date="2013" name="PLoS ONE">
        <title>Metagenomic insights into the carbohydrate-active enzymes carried by the microorganisms adhering to solid digesta in the rumen of cows.</title>
        <authorList>
            <person name="Wang L."/>
            <person name="Hatem A."/>
            <person name="Catalyurek U.V."/>
            <person name="Morrison M."/>
            <person name="Yu Z."/>
        </authorList>
    </citation>
    <scope>NUCLEOTIDE SEQUENCE</scope>
</reference>
<accession>W0FRF8</accession>
<dbReference type="InterPro" id="IPR049303">
    <property type="entry name" value="Glyco_hydro_109_C"/>
</dbReference>
<dbReference type="GO" id="GO:0000166">
    <property type="term" value="F:nucleotide binding"/>
    <property type="evidence" value="ECO:0007669"/>
    <property type="project" value="InterPro"/>
</dbReference>
<sequence length="452" mass="50343">MKQRLFVFFAAAALLAAGCGKPAGVLKTSVPVRPAGQQDVIGLTAEPLETVHIGIVGIGMRGSSAVSRLARVPGAEIVALCDLLPDRVEDGQAALAALGKPAASGTYSGAEESWKGLCEQADVDLVYICTDWMHHYPIAMYAMECGKHVAIEVPAALDLDEIWGLINQSEKTRRHCMMLENCVYDFFEMTTLEMARRGLFGEVIHVEGAYCHNLDPYWDEYWNDWRMDYNRKHRGDVYPTHGIGPVCQVLNIHRGDRMTTLVSMDTKSFNGAKIASERYGEEVKEFANGDETSTLIRTEKGKTILIEHDVMTPRPYSRMYQVVGTEGYASKYPVSEYCLRTDEPAGEKSYRGAEMEALQAGYRNVILTPEFEELAKSVGGHGGMDFIMDYRLVYCLRHGLPLDMDVYDLAEWCSVAPLSRLSLENGSMPVEVPDFTRGAWDRVQGFRYALAE</sequence>
<evidence type="ECO:0000256" key="6">
    <source>
        <dbReference type="SAM" id="SignalP"/>
    </source>
</evidence>
<dbReference type="PROSITE" id="PS51257">
    <property type="entry name" value="PROKAR_LIPOPROTEIN"/>
    <property type="match status" value="1"/>
</dbReference>
<dbReference type="PANTHER" id="PTHR43818">
    <property type="entry name" value="BCDNA.GH03377"/>
    <property type="match status" value="1"/>
</dbReference>
<evidence type="ECO:0000259" key="7">
    <source>
        <dbReference type="Pfam" id="PF01408"/>
    </source>
</evidence>
<evidence type="ECO:0000256" key="3">
    <source>
        <dbReference type="ARBA" id="ARBA00022801"/>
    </source>
</evidence>
<feature type="signal peptide" evidence="6">
    <location>
        <begin position="1"/>
        <end position="16"/>
    </location>
</feature>
<evidence type="ECO:0000256" key="5">
    <source>
        <dbReference type="ARBA" id="ARBA00023295"/>
    </source>
</evidence>
<dbReference type="InterPro" id="IPR050463">
    <property type="entry name" value="Gfo/Idh/MocA_oxidrdct_glycsds"/>
</dbReference>
<evidence type="ECO:0000313" key="9">
    <source>
        <dbReference type="EMBL" id="AHF25437.1"/>
    </source>
</evidence>
<dbReference type="PANTHER" id="PTHR43818:SF1">
    <property type="entry name" value="GLYCOSYL HYDROLASE FAMILY 109 PROTEIN"/>
    <property type="match status" value="1"/>
</dbReference>
<dbReference type="GO" id="GO:0016798">
    <property type="term" value="F:hydrolase activity, acting on glycosyl bonds"/>
    <property type="evidence" value="ECO:0007669"/>
    <property type="project" value="UniProtKB-KW"/>
</dbReference>
<proteinExistence type="inferred from homology"/>
<keyword evidence="5" id="KW-0326">Glycosidase</keyword>
<dbReference type="Pfam" id="PF01408">
    <property type="entry name" value="GFO_IDH_MocA"/>
    <property type="match status" value="1"/>
</dbReference>
<organism evidence="9">
    <name type="scientific">uncultured bacterium Contig39</name>
    <dbReference type="NCBI Taxonomy" id="1393565"/>
    <lineage>
        <taxon>Bacteria</taxon>
        <taxon>environmental samples</taxon>
    </lineage>
</organism>
<dbReference type="Pfam" id="PF21252">
    <property type="entry name" value="Glyco_hydro_109_C"/>
    <property type="match status" value="1"/>
</dbReference>
<dbReference type="AlphaFoldDB" id="W0FRF8"/>
<dbReference type="InterPro" id="IPR000683">
    <property type="entry name" value="Gfo/Idh/MocA-like_OxRdtase_N"/>
</dbReference>
<dbReference type="SUPFAM" id="SSF55347">
    <property type="entry name" value="Glyceraldehyde-3-phosphate dehydrogenase-like, C-terminal domain"/>
    <property type="match status" value="1"/>
</dbReference>
<dbReference type="Gene3D" id="3.40.50.720">
    <property type="entry name" value="NAD(P)-binding Rossmann-like Domain"/>
    <property type="match status" value="1"/>
</dbReference>
<keyword evidence="6" id="KW-0732">Signal</keyword>
<dbReference type="Gene3D" id="3.30.360.10">
    <property type="entry name" value="Dihydrodipicolinate Reductase, domain 2"/>
    <property type="match status" value="1"/>
</dbReference>
<evidence type="ECO:0000256" key="1">
    <source>
        <dbReference type="ARBA" id="ARBA00001911"/>
    </source>
</evidence>